<dbReference type="EMBL" id="JAHIBW010000029">
    <property type="protein sequence ID" value="KAG7296397.1"/>
    <property type="molecule type" value="Genomic_DNA"/>
</dbReference>
<gene>
    <name evidence="1" type="ORF">JYU34_021548</name>
</gene>
<accession>A0ABQ7PTV3</accession>
<evidence type="ECO:0000313" key="1">
    <source>
        <dbReference type="EMBL" id="KAG7296397.1"/>
    </source>
</evidence>
<reference evidence="1 2" key="1">
    <citation type="submission" date="2021-06" db="EMBL/GenBank/DDBJ databases">
        <title>A haploid diamondback moth (Plutella xylostella L.) genome assembly resolves 31 chromosomes and identifies a diamide resistance mutation.</title>
        <authorList>
            <person name="Ward C.M."/>
            <person name="Perry K.D."/>
            <person name="Baker G."/>
            <person name="Powis K."/>
            <person name="Heckel D.G."/>
            <person name="Baxter S.W."/>
        </authorList>
    </citation>
    <scope>NUCLEOTIDE SEQUENCE [LARGE SCALE GENOMIC DNA]</scope>
    <source>
        <strain evidence="1 2">LV</strain>
        <tissue evidence="1">Single pupa</tissue>
    </source>
</reference>
<protein>
    <submittedName>
        <fullName evidence="1">Uncharacterized protein</fullName>
    </submittedName>
</protein>
<organism evidence="1 2">
    <name type="scientific">Plutella xylostella</name>
    <name type="common">Diamondback moth</name>
    <name type="synonym">Plutella maculipennis</name>
    <dbReference type="NCBI Taxonomy" id="51655"/>
    <lineage>
        <taxon>Eukaryota</taxon>
        <taxon>Metazoa</taxon>
        <taxon>Ecdysozoa</taxon>
        <taxon>Arthropoda</taxon>
        <taxon>Hexapoda</taxon>
        <taxon>Insecta</taxon>
        <taxon>Pterygota</taxon>
        <taxon>Neoptera</taxon>
        <taxon>Endopterygota</taxon>
        <taxon>Lepidoptera</taxon>
        <taxon>Glossata</taxon>
        <taxon>Ditrysia</taxon>
        <taxon>Yponomeutoidea</taxon>
        <taxon>Plutellidae</taxon>
        <taxon>Plutella</taxon>
    </lineage>
</organism>
<name>A0ABQ7PTV3_PLUXY</name>
<keyword evidence="2" id="KW-1185">Reference proteome</keyword>
<proteinExistence type="predicted"/>
<dbReference type="Proteomes" id="UP000823941">
    <property type="component" value="Chromosome 29"/>
</dbReference>
<feature type="non-terminal residue" evidence="1">
    <location>
        <position position="87"/>
    </location>
</feature>
<evidence type="ECO:0000313" key="2">
    <source>
        <dbReference type="Proteomes" id="UP000823941"/>
    </source>
</evidence>
<sequence length="87" mass="10123">MKIKASKIKNNDTEPLPTRYALEEYRTHREPPKSKPERLAWGVYIGERAKGFRRASAWKRGSLARLLIPTGATHAHCPLRWHVYSRL</sequence>
<comment type="caution">
    <text evidence="1">The sequence shown here is derived from an EMBL/GenBank/DDBJ whole genome shotgun (WGS) entry which is preliminary data.</text>
</comment>